<dbReference type="EMBL" id="NIBD01000094">
    <property type="protein sequence ID" value="PAB52920.1"/>
    <property type="molecule type" value="Genomic_DNA"/>
</dbReference>
<dbReference type="Proteomes" id="UP000216008">
    <property type="component" value="Unassembled WGS sequence"/>
</dbReference>
<evidence type="ECO:0000259" key="1">
    <source>
        <dbReference type="Pfam" id="PF02486"/>
    </source>
</evidence>
<accession>A0A267M2A2</accession>
<reference evidence="2 3" key="1">
    <citation type="submission" date="2017-05" db="EMBL/GenBank/DDBJ databases">
        <title>Lactobacillus johnsonii from commercial turkeys.</title>
        <authorList>
            <person name="Johnson T.J."/>
            <person name="Youmans B."/>
        </authorList>
    </citation>
    <scope>NUCLEOTIDE SEQUENCE [LARGE SCALE GENOMIC DNA]</scope>
    <source>
        <strain evidence="2 3">UMNLJ114</strain>
    </source>
</reference>
<name>A0A267M2A2_LACJH</name>
<comment type="caution">
    <text evidence="2">The sequence shown here is derived from an EMBL/GenBank/DDBJ whole genome shotgun (WGS) entry which is preliminary data.</text>
</comment>
<evidence type="ECO:0000313" key="3">
    <source>
        <dbReference type="Proteomes" id="UP000216008"/>
    </source>
</evidence>
<protein>
    <recommendedName>
        <fullName evidence="1">Replication initiation protein-like C-terminal domain-containing protein</fullName>
    </recommendedName>
</protein>
<dbReference type="Pfam" id="PF02486">
    <property type="entry name" value="Rep_trans"/>
    <property type="match status" value="1"/>
</dbReference>
<dbReference type="InterPro" id="IPR003491">
    <property type="entry name" value="REP-like_C"/>
</dbReference>
<dbReference type="RefSeq" id="WP_180707402.1">
    <property type="nucleotide sequence ID" value="NZ_NIBD01000094.1"/>
</dbReference>
<proteinExistence type="predicted"/>
<organism evidence="2 3">
    <name type="scientific">Lactobacillus johnsonii</name>
    <dbReference type="NCBI Taxonomy" id="33959"/>
    <lineage>
        <taxon>Bacteria</taxon>
        <taxon>Bacillati</taxon>
        <taxon>Bacillota</taxon>
        <taxon>Bacilli</taxon>
        <taxon>Lactobacillales</taxon>
        <taxon>Lactobacillaceae</taxon>
        <taxon>Lactobacillus</taxon>
    </lineage>
</organism>
<sequence>MEQLNIVDGYIDKITIVGNMKRCTEYAYLVKNLHASNDPRVHGPWIDTKSYGYDLGASIKTHDSTAYVQMHRNRKRDGSSDFRIEFNPAKCNEDDMKFIFELIGLVEDKRCTRIDLCVKFHRDVMHYELLDGKNRGEWEKRDANKKTETLYRGSDQSDNFLKFYNKKKEQKDVKYRDIEHDWCRLEETIQHKTAHNYDKWSWFEGVKLVNGQPI</sequence>
<gene>
    <name evidence="2" type="ORF">A3Q24_10220</name>
</gene>
<feature type="non-terminal residue" evidence="2">
    <location>
        <position position="214"/>
    </location>
</feature>
<evidence type="ECO:0000313" key="2">
    <source>
        <dbReference type="EMBL" id="PAB52920.1"/>
    </source>
</evidence>
<feature type="domain" description="Replication initiation protein-like C-terminal" evidence="1">
    <location>
        <begin position="131"/>
        <end position="194"/>
    </location>
</feature>
<dbReference type="AlphaFoldDB" id="A0A267M2A2"/>